<feature type="non-terminal residue" evidence="2">
    <location>
        <position position="1"/>
    </location>
</feature>
<name>X1C6B3_9ZZZZ</name>
<accession>X1C6B3</accession>
<protein>
    <submittedName>
        <fullName evidence="2">Uncharacterized protein</fullName>
    </submittedName>
</protein>
<gene>
    <name evidence="2" type="ORF">S01H4_28879</name>
</gene>
<proteinExistence type="predicted"/>
<evidence type="ECO:0000313" key="2">
    <source>
        <dbReference type="EMBL" id="GAG88862.1"/>
    </source>
</evidence>
<reference evidence="2" key="1">
    <citation type="journal article" date="2014" name="Front. Microbiol.">
        <title>High frequency of phylogenetically diverse reductive dehalogenase-homologous genes in deep subseafloor sedimentary metagenomes.</title>
        <authorList>
            <person name="Kawai M."/>
            <person name="Futagami T."/>
            <person name="Toyoda A."/>
            <person name="Takaki Y."/>
            <person name="Nishi S."/>
            <person name="Hori S."/>
            <person name="Arai W."/>
            <person name="Tsubouchi T."/>
            <person name="Morono Y."/>
            <person name="Uchiyama I."/>
            <person name="Ito T."/>
            <person name="Fujiyama A."/>
            <person name="Inagaki F."/>
            <person name="Takami H."/>
        </authorList>
    </citation>
    <scope>NUCLEOTIDE SEQUENCE</scope>
    <source>
        <strain evidence="2">Expedition CK06-06</strain>
    </source>
</reference>
<comment type="caution">
    <text evidence="2">The sequence shown here is derived from an EMBL/GenBank/DDBJ whole genome shotgun (WGS) entry which is preliminary data.</text>
</comment>
<feature type="compositionally biased region" description="Basic and acidic residues" evidence="1">
    <location>
        <begin position="32"/>
        <end position="52"/>
    </location>
</feature>
<feature type="region of interest" description="Disordered" evidence="1">
    <location>
        <begin position="30"/>
        <end position="52"/>
    </location>
</feature>
<dbReference type="AlphaFoldDB" id="X1C6B3"/>
<dbReference type="EMBL" id="BART01014504">
    <property type="protein sequence ID" value="GAG88862.1"/>
    <property type="molecule type" value="Genomic_DNA"/>
</dbReference>
<sequence>VVLIITKNEIIKIKKSIRLLNMDQKIETNGVEGEKNETNRVEGEKNPGREEWTTEKFSKSMIDDGYHTTGYNYYNSAWREISYTTVNK</sequence>
<organism evidence="2">
    <name type="scientific">marine sediment metagenome</name>
    <dbReference type="NCBI Taxonomy" id="412755"/>
    <lineage>
        <taxon>unclassified sequences</taxon>
        <taxon>metagenomes</taxon>
        <taxon>ecological metagenomes</taxon>
    </lineage>
</organism>
<evidence type="ECO:0000256" key="1">
    <source>
        <dbReference type="SAM" id="MobiDB-lite"/>
    </source>
</evidence>